<dbReference type="EMBL" id="FTOQ01000009">
    <property type="protein sequence ID" value="SIS99293.1"/>
    <property type="molecule type" value="Genomic_DNA"/>
</dbReference>
<name>A0A1N7NLM2_9RHOB</name>
<evidence type="ECO:0000313" key="2">
    <source>
        <dbReference type="Proteomes" id="UP000186684"/>
    </source>
</evidence>
<dbReference type="RefSeq" id="WP_143526204.1">
    <property type="nucleotide sequence ID" value="NZ_FTOQ01000009.1"/>
</dbReference>
<protein>
    <recommendedName>
        <fullName evidence="3">Repeat domain-containing protein</fullName>
    </recommendedName>
</protein>
<reference evidence="2" key="1">
    <citation type="submission" date="2017-01" db="EMBL/GenBank/DDBJ databases">
        <authorList>
            <person name="Varghese N."/>
            <person name="Submissions S."/>
        </authorList>
    </citation>
    <scope>NUCLEOTIDE SEQUENCE [LARGE SCALE GENOMIC DNA]</scope>
    <source>
        <strain evidence="2">DSM 29430</strain>
    </source>
</reference>
<evidence type="ECO:0000313" key="1">
    <source>
        <dbReference type="EMBL" id="SIS99293.1"/>
    </source>
</evidence>
<evidence type="ECO:0008006" key="3">
    <source>
        <dbReference type="Google" id="ProtNLM"/>
    </source>
</evidence>
<organism evidence="1 2">
    <name type="scientific">Roseivivax lentus</name>
    <dbReference type="NCBI Taxonomy" id="633194"/>
    <lineage>
        <taxon>Bacteria</taxon>
        <taxon>Pseudomonadati</taxon>
        <taxon>Pseudomonadota</taxon>
        <taxon>Alphaproteobacteria</taxon>
        <taxon>Rhodobacterales</taxon>
        <taxon>Roseobacteraceae</taxon>
        <taxon>Roseivivax</taxon>
    </lineage>
</organism>
<keyword evidence="2" id="KW-1185">Reference proteome</keyword>
<dbReference type="AlphaFoldDB" id="A0A1N7NLM2"/>
<proteinExistence type="predicted"/>
<accession>A0A1N7NLM2</accession>
<gene>
    <name evidence="1" type="ORF">SAMN05421759_1096</name>
</gene>
<dbReference type="Proteomes" id="UP000186684">
    <property type="component" value="Unassembled WGS sequence"/>
</dbReference>
<sequence>MKPIALSACAAFFAVAEPAFSQESDESSSSGDEFSEAVDQHFDSQIKKKIRQNLTERLLDEIANEKLNEITKKIPGIIANNTPAGKVISILSGGAKMAFTISPAGPGSDMSGSCASSEGELFQYFSDRFGGPGMAANNAVISLANQGTTDVISKDPFKYLIRDSEFCEKLSAWKNPAPTLSNAARYLVQQHIHQGCEGRSGSFSEQGITITDLDGDGRDDLILSDEWIECEGAQQQSKTCGTKVCEAIVYMRRGSTLDRVTSFNGTGIEVGHGERPTVSFLQHDLSNFKFGWDGNQFRQR</sequence>